<dbReference type="PANTHER" id="PTHR48081">
    <property type="entry name" value="AB HYDROLASE SUPERFAMILY PROTEIN C4A8.06C"/>
    <property type="match status" value="1"/>
</dbReference>
<keyword evidence="2 5" id="KW-0378">Hydrolase</keyword>
<dbReference type="SUPFAM" id="SSF53474">
    <property type="entry name" value="alpha/beta-Hydrolases"/>
    <property type="match status" value="1"/>
</dbReference>
<dbReference type="PROSITE" id="PS01174">
    <property type="entry name" value="LIPASE_GDXG_SER"/>
    <property type="match status" value="1"/>
</dbReference>
<accession>A0ABW8ANT6</accession>
<organism evidence="5 6">
    <name type="scientific">Spongisporangium articulatum</name>
    <dbReference type="NCBI Taxonomy" id="3362603"/>
    <lineage>
        <taxon>Bacteria</taxon>
        <taxon>Bacillati</taxon>
        <taxon>Actinomycetota</taxon>
        <taxon>Actinomycetes</taxon>
        <taxon>Kineosporiales</taxon>
        <taxon>Kineosporiaceae</taxon>
        <taxon>Spongisporangium</taxon>
    </lineage>
</organism>
<evidence type="ECO:0000256" key="3">
    <source>
        <dbReference type="PROSITE-ProRule" id="PRU10038"/>
    </source>
</evidence>
<dbReference type="Pfam" id="PF07859">
    <property type="entry name" value="Abhydrolase_3"/>
    <property type="match status" value="1"/>
</dbReference>
<dbReference type="PANTHER" id="PTHR48081:SF30">
    <property type="entry name" value="ACETYL-HYDROLASE LIPR-RELATED"/>
    <property type="match status" value="1"/>
</dbReference>
<keyword evidence="6" id="KW-1185">Reference proteome</keyword>
<evidence type="ECO:0000259" key="4">
    <source>
        <dbReference type="Pfam" id="PF07859"/>
    </source>
</evidence>
<reference evidence="5 6" key="1">
    <citation type="submission" date="2024-10" db="EMBL/GenBank/DDBJ databases">
        <title>The Natural Products Discovery Center: Release of the First 8490 Sequenced Strains for Exploring Actinobacteria Biosynthetic Diversity.</title>
        <authorList>
            <person name="Kalkreuter E."/>
            <person name="Kautsar S.A."/>
            <person name="Yang D."/>
            <person name="Bader C.D."/>
            <person name="Teijaro C.N."/>
            <person name="Fluegel L."/>
            <person name="Davis C.M."/>
            <person name="Simpson J.R."/>
            <person name="Lauterbach L."/>
            <person name="Steele A.D."/>
            <person name="Gui C."/>
            <person name="Meng S."/>
            <person name="Li G."/>
            <person name="Viehrig K."/>
            <person name="Ye F."/>
            <person name="Su P."/>
            <person name="Kiefer A.F."/>
            <person name="Nichols A."/>
            <person name="Cepeda A.J."/>
            <person name="Yan W."/>
            <person name="Fan B."/>
            <person name="Jiang Y."/>
            <person name="Adhikari A."/>
            <person name="Zheng C.-J."/>
            <person name="Schuster L."/>
            <person name="Cowan T.M."/>
            <person name="Smanski M.J."/>
            <person name="Chevrette M.G."/>
            <person name="De Carvalho L.P.S."/>
            <person name="Shen B."/>
        </authorList>
    </citation>
    <scope>NUCLEOTIDE SEQUENCE [LARGE SCALE GENOMIC DNA]</scope>
    <source>
        <strain evidence="5 6">NPDC049639</strain>
    </source>
</reference>
<dbReference type="GO" id="GO:0016787">
    <property type="term" value="F:hydrolase activity"/>
    <property type="evidence" value="ECO:0007669"/>
    <property type="project" value="UniProtKB-KW"/>
</dbReference>
<dbReference type="InterPro" id="IPR013094">
    <property type="entry name" value="AB_hydrolase_3"/>
</dbReference>
<dbReference type="InterPro" id="IPR029058">
    <property type="entry name" value="AB_hydrolase_fold"/>
</dbReference>
<dbReference type="PROSITE" id="PS01173">
    <property type="entry name" value="LIPASE_GDXG_HIS"/>
    <property type="match status" value="1"/>
</dbReference>
<comment type="caution">
    <text evidence="5">The sequence shown here is derived from an EMBL/GenBank/DDBJ whole genome shotgun (WGS) entry which is preliminary data.</text>
</comment>
<proteinExistence type="inferred from homology"/>
<dbReference type="Proteomes" id="UP001612915">
    <property type="component" value="Unassembled WGS sequence"/>
</dbReference>
<dbReference type="RefSeq" id="WP_398280869.1">
    <property type="nucleotide sequence ID" value="NZ_JBITLV010000004.1"/>
</dbReference>
<dbReference type="InterPro" id="IPR002168">
    <property type="entry name" value="Lipase_GDXG_HIS_AS"/>
</dbReference>
<feature type="domain" description="Alpha/beta hydrolase fold-3" evidence="4">
    <location>
        <begin position="69"/>
        <end position="270"/>
    </location>
</feature>
<evidence type="ECO:0000256" key="1">
    <source>
        <dbReference type="ARBA" id="ARBA00010515"/>
    </source>
</evidence>
<protein>
    <submittedName>
        <fullName evidence="5">Alpha/beta hydrolase</fullName>
    </submittedName>
</protein>
<evidence type="ECO:0000313" key="6">
    <source>
        <dbReference type="Proteomes" id="UP001612915"/>
    </source>
</evidence>
<dbReference type="Gene3D" id="3.40.50.1820">
    <property type="entry name" value="alpha/beta hydrolase"/>
    <property type="match status" value="1"/>
</dbReference>
<dbReference type="InterPro" id="IPR033140">
    <property type="entry name" value="Lipase_GDXG_put_SER_AS"/>
</dbReference>
<feature type="active site" evidence="3">
    <location>
        <position position="143"/>
    </location>
</feature>
<comment type="similarity">
    <text evidence="1">Belongs to the 'GDXG' lipolytic enzyme family.</text>
</comment>
<evidence type="ECO:0000313" key="5">
    <source>
        <dbReference type="EMBL" id="MFI7588035.1"/>
    </source>
</evidence>
<dbReference type="InterPro" id="IPR050300">
    <property type="entry name" value="GDXG_lipolytic_enzyme"/>
</dbReference>
<sequence>MSIQQIQAVADALRSAPYDADASVGQQRDIFEQSLSRPVPDGVALTDTTLGSRPALEVAVAASTGPAVVLYLHGGGYMVGSARTGATLAWELAGRVNGNAYSLDYRLAPEHPFPAALDDAVAAYRDLLSRGHRPENLVIAGDSAGGGLTVATLLALRAAGDPLPASAVVFSPWVDLTFTGDSMDTKHGVDPLFTRDRIGAYAPGYLAGRDPAEPLVSPVFADLAGLPPLLVQVGSAEVLLDDATRLTARAAAGDVRVSLEAWPGLTHVFQGTALPLDEAGEALDSAGRFLRAAFAHDQRGNAAFAHDHE</sequence>
<evidence type="ECO:0000256" key="2">
    <source>
        <dbReference type="ARBA" id="ARBA00022801"/>
    </source>
</evidence>
<dbReference type="EMBL" id="JBITLV010000004">
    <property type="protein sequence ID" value="MFI7588035.1"/>
    <property type="molecule type" value="Genomic_DNA"/>
</dbReference>
<name>A0ABW8ANT6_9ACTN</name>
<gene>
    <name evidence="5" type="ORF">ACIB24_13270</name>
</gene>